<gene>
    <name evidence="3" type="ORF">A3B15_01590</name>
</gene>
<dbReference type="STRING" id="1797545.A3B15_01590"/>
<comment type="caution">
    <text evidence="3">The sequence shown here is derived from an EMBL/GenBank/DDBJ whole genome shotgun (WGS) entry which is preliminary data.</text>
</comment>
<dbReference type="AlphaFoldDB" id="A0A1G1YMD2"/>
<keyword evidence="1" id="KW-0472">Membrane</keyword>
<evidence type="ECO:0008006" key="5">
    <source>
        <dbReference type="Google" id="ProtNLM"/>
    </source>
</evidence>
<sequence>MKNLKIHLPKLTLILFLTTALLFPPAGGLAQDNDVTTAMIGAISGSDLPSGGQYADATALAIVGRAIGIFLSFFGVIFLGLMIYGGYKWMMASGRDEEVKKSQEIIRAAIIGLAIVIASYALSYFVTSSLQKAI</sequence>
<keyword evidence="2" id="KW-0732">Signal</keyword>
<feature type="transmembrane region" description="Helical" evidence="1">
    <location>
        <begin position="105"/>
        <end position="126"/>
    </location>
</feature>
<dbReference type="EMBL" id="MHIO01000042">
    <property type="protein sequence ID" value="OGY52820.1"/>
    <property type="molecule type" value="Genomic_DNA"/>
</dbReference>
<reference evidence="3 4" key="1">
    <citation type="journal article" date="2016" name="Nat. Commun.">
        <title>Thousands of microbial genomes shed light on interconnected biogeochemical processes in an aquifer system.</title>
        <authorList>
            <person name="Anantharaman K."/>
            <person name="Brown C.T."/>
            <person name="Hug L.A."/>
            <person name="Sharon I."/>
            <person name="Castelle C.J."/>
            <person name="Probst A.J."/>
            <person name="Thomas B.C."/>
            <person name="Singh A."/>
            <person name="Wilkins M.J."/>
            <person name="Karaoz U."/>
            <person name="Brodie E.L."/>
            <person name="Williams K.H."/>
            <person name="Hubbard S.S."/>
            <person name="Banfield J.F."/>
        </authorList>
    </citation>
    <scope>NUCLEOTIDE SEQUENCE [LARGE SCALE GENOMIC DNA]</scope>
</reference>
<evidence type="ECO:0000256" key="1">
    <source>
        <dbReference type="SAM" id="Phobius"/>
    </source>
</evidence>
<proteinExistence type="predicted"/>
<organism evidence="3 4">
    <name type="scientific">Candidatus Buchananbacteria bacterium RIFCSPLOWO2_01_FULL_45_31</name>
    <dbReference type="NCBI Taxonomy" id="1797545"/>
    <lineage>
        <taxon>Bacteria</taxon>
        <taxon>Candidatus Buchananiibacteriota</taxon>
    </lineage>
</organism>
<name>A0A1G1YMD2_9BACT</name>
<keyword evidence="1" id="KW-0812">Transmembrane</keyword>
<protein>
    <recommendedName>
        <fullName evidence="5">DUF4134 domain-containing protein</fullName>
    </recommendedName>
</protein>
<feature type="chain" id="PRO_5009581590" description="DUF4134 domain-containing protein" evidence="2">
    <location>
        <begin position="31"/>
        <end position="134"/>
    </location>
</feature>
<accession>A0A1G1YMD2</accession>
<dbReference type="Proteomes" id="UP000177250">
    <property type="component" value="Unassembled WGS sequence"/>
</dbReference>
<evidence type="ECO:0000256" key="2">
    <source>
        <dbReference type="SAM" id="SignalP"/>
    </source>
</evidence>
<evidence type="ECO:0000313" key="4">
    <source>
        <dbReference type="Proteomes" id="UP000177250"/>
    </source>
</evidence>
<feature type="signal peptide" evidence="2">
    <location>
        <begin position="1"/>
        <end position="30"/>
    </location>
</feature>
<evidence type="ECO:0000313" key="3">
    <source>
        <dbReference type="EMBL" id="OGY52820.1"/>
    </source>
</evidence>
<keyword evidence="1" id="KW-1133">Transmembrane helix</keyword>
<feature type="transmembrane region" description="Helical" evidence="1">
    <location>
        <begin position="54"/>
        <end position="84"/>
    </location>
</feature>